<dbReference type="EMBL" id="LSEF01000080">
    <property type="protein sequence ID" value="OAF12711.1"/>
    <property type="molecule type" value="Genomic_DNA"/>
</dbReference>
<dbReference type="SUPFAM" id="SSF56801">
    <property type="entry name" value="Acetyl-CoA synthetase-like"/>
    <property type="match status" value="1"/>
</dbReference>
<keyword evidence="2" id="KW-0276">Fatty acid metabolism</keyword>
<dbReference type="InterPro" id="IPR000873">
    <property type="entry name" value="AMP-dep_synth/lig_dom"/>
</dbReference>
<sequence>MARPAVLTVADTIARSFLRAVATRGDRPAIREKKFGIWQPTSWREWLAISKEIAYALHATGFRPGDVASIIANAVPEWVYADMGILCAGGVSSGIYPTDASAQVEYLVNDSRTKVIFAEDEEQLDKILACRARCPSLQKIIVFDMEGLGGFVDDMVMSLDEFRALGRNHMVGREALWQEMTDSRSADDLVILVYTSGTTGPPKGAMHSNRSVTHQMRHANEFIPSREDEDRLIFLPLCHVAERVAGYYISVALGSVMNFAESPETVPDNLREVQPTVFFAVPRIWEKFYSAITIALKDATPLQQWVYRRAIDVGLRMTDCRLEGKAPPLLLRIANRIAYRLVFRNIRRMIGLDRCHTAFTGAAPIAPDLIRWYLALGIDMHEVYGQTENCGVATMMPGEHIKLGSVGKAVPWGEVSLSPEGEILIRGDFLFMGYLNQPEKTAETIDARGWLHTGDVGSIDNEGFVRITDRMKDIIITSGGKNITPSEIENQLKFSPYISDAVVIGDKRPYLTCLVMIDQENVEKFAQDHDIPFTNYASLCRAMEIQDLIWREIEQVNVNFARVEAIKKFYLIERQLTPEDEELTPTMKLKRSFVNKRYAAEIDAMYRERAVA</sequence>
<reference evidence="5 6" key="1">
    <citation type="submission" date="2016-02" db="EMBL/GenBank/DDBJ databases">
        <title>Draft genome sequence of the strain BR 10247T Bradyrhizobium neotropicale isolated from nodules of Centrolobium paraense.</title>
        <authorList>
            <person name="Simoes-Araujo J.L."/>
            <person name="Barauna A.C."/>
            <person name="Silva K."/>
            <person name="Zilli J.E."/>
        </authorList>
    </citation>
    <scope>NUCLEOTIDE SEQUENCE [LARGE SCALE GENOMIC DNA]</scope>
    <source>
        <strain evidence="5 6">BR 10247</strain>
    </source>
</reference>
<organism evidence="5 6">
    <name type="scientific">Bradyrhizobium neotropicale</name>
    <dbReference type="NCBI Taxonomy" id="1497615"/>
    <lineage>
        <taxon>Bacteria</taxon>
        <taxon>Pseudomonadati</taxon>
        <taxon>Pseudomonadota</taxon>
        <taxon>Alphaproteobacteria</taxon>
        <taxon>Hyphomicrobiales</taxon>
        <taxon>Nitrobacteraceae</taxon>
        <taxon>Bradyrhizobium</taxon>
    </lineage>
</organism>
<gene>
    <name evidence="5" type="ORF">AXW67_18995</name>
</gene>
<dbReference type="AlphaFoldDB" id="A0A176YY46"/>
<dbReference type="InterPro" id="IPR020845">
    <property type="entry name" value="AMP-binding_CS"/>
</dbReference>
<dbReference type="Proteomes" id="UP000077173">
    <property type="component" value="Unassembled WGS sequence"/>
</dbReference>
<evidence type="ECO:0000256" key="2">
    <source>
        <dbReference type="ARBA" id="ARBA00022832"/>
    </source>
</evidence>
<keyword evidence="1 5" id="KW-0436">Ligase</keyword>
<evidence type="ECO:0000256" key="3">
    <source>
        <dbReference type="ARBA" id="ARBA00023098"/>
    </source>
</evidence>
<dbReference type="Gene3D" id="3.40.50.12780">
    <property type="entry name" value="N-terminal domain of ligase-like"/>
    <property type="match status" value="1"/>
</dbReference>
<dbReference type="Pfam" id="PF23562">
    <property type="entry name" value="AMP-binding_C_3"/>
    <property type="match status" value="1"/>
</dbReference>
<protein>
    <submittedName>
        <fullName evidence="5">Fatty-acid--CoA ligase</fullName>
    </submittedName>
</protein>
<evidence type="ECO:0000259" key="4">
    <source>
        <dbReference type="Pfam" id="PF00501"/>
    </source>
</evidence>
<dbReference type="CDD" id="cd05907">
    <property type="entry name" value="VL_LC_FACS_like"/>
    <property type="match status" value="1"/>
</dbReference>
<accession>A0A176YY46</accession>
<proteinExistence type="predicted"/>
<evidence type="ECO:0000313" key="5">
    <source>
        <dbReference type="EMBL" id="OAF12711.1"/>
    </source>
</evidence>
<feature type="domain" description="AMP-dependent synthetase/ligase" evidence="4">
    <location>
        <begin position="19"/>
        <end position="435"/>
    </location>
</feature>
<dbReference type="PANTHER" id="PTHR43272:SF32">
    <property type="entry name" value="AMP-DEPENDENT SYNTHETASE_LIGASE DOMAIN-CONTAINING PROTEIN"/>
    <property type="match status" value="1"/>
</dbReference>
<dbReference type="RefSeq" id="WP_063680045.1">
    <property type="nucleotide sequence ID" value="NZ_LSEF01000080.1"/>
</dbReference>
<dbReference type="InterPro" id="IPR042099">
    <property type="entry name" value="ANL_N_sf"/>
</dbReference>
<comment type="caution">
    <text evidence="5">The sequence shown here is derived from an EMBL/GenBank/DDBJ whole genome shotgun (WGS) entry which is preliminary data.</text>
</comment>
<name>A0A176YY46_9BRAD</name>
<keyword evidence="3" id="KW-0443">Lipid metabolism</keyword>
<dbReference type="Pfam" id="PF00501">
    <property type="entry name" value="AMP-binding"/>
    <property type="match status" value="1"/>
</dbReference>
<dbReference type="PANTHER" id="PTHR43272">
    <property type="entry name" value="LONG-CHAIN-FATTY-ACID--COA LIGASE"/>
    <property type="match status" value="1"/>
</dbReference>
<dbReference type="GO" id="GO:0016020">
    <property type="term" value="C:membrane"/>
    <property type="evidence" value="ECO:0007669"/>
    <property type="project" value="TreeGrafter"/>
</dbReference>
<keyword evidence="6" id="KW-1185">Reference proteome</keyword>
<dbReference type="PROSITE" id="PS00455">
    <property type="entry name" value="AMP_BINDING"/>
    <property type="match status" value="1"/>
</dbReference>
<evidence type="ECO:0000313" key="6">
    <source>
        <dbReference type="Proteomes" id="UP000077173"/>
    </source>
</evidence>
<evidence type="ECO:0000256" key="1">
    <source>
        <dbReference type="ARBA" id="ARBA00022598"/>
    </source>
</evidence>
<dbReference type="GO" id="GO:0004467">
    <property type="term" value="F:long-chain fatty acid-CoA ligase activity"/>
    <property type="evidence" value="ECO:0007669"/>
    <property type="project" value="TreeGrafter"/>
</dbReference>